<protein>
    <submittedName>
        <fullName evidence="1">Uncharacterized protein</fullName>
    </submittedName>
</protein>
<proteinExistence type="predicted"/>
<reference evidence="1" key="1">
    <citation type="submission" date="2018-05" db="EMBL/GenBank/DDBJ databases">
        <authorList>
            <person name="Lanie J.A."/>
            <person name="Ng W.-L."/>
            <person name="Kazmierczak K.M."/>
            <person name="Andrzejewski T.M."/>
            <person name="Davidsen T.M."/>
            <person name="Wayne K.J."/>
            <person name="Tettelin H."/>
            <person name="Glass J.I."/>
            <person name="Rusch D."/>
            <person name="Podicherti R."/>
            <person name="Tsui H.-C.T."/>
            <person name="Winkler M.E."/>
        </authorList>
    </citation>
    <scope>NUCLEOTIDE SEQUENCE</scope>
</reference>
<name>A0A382T8A4_9ZZZZ</name>
<organism evidence="1">
    <name type="scientific">marine metagenome</name>
    <dbReference type="NCBI Taxonomy" id="408172"/>
    <lineage>
        <taxon>unclassified sequences</taxon>
        <taxon>metagenomes</taxon>
        <taxon>ecological metagenomes</taxon>
    </lineage>
</organism>
<sequence length="67" mass="7193">MYKNILFSMMFLVSSVLANTLGLEDNSDGTWNVLYSSEDIIAGFQFNVDDATINSASGGDATANGFM</sequence>
<dbReference type="AlphaFoldDB" id="A0A382T8A4"/>
<gene>
    <name evidence="1" type="ORF">METZ01_LOCUS370906</name>
</gene>
<evidence type="ECO:0000313" key="1">
    <source>
        <dbReference type="EMBL" id="SVD18052.1"/>
    </source>
</evidence>
<accession>A0A382T8A4</accession>
<feature type="non-terminal residue" evidence="1">
    <location>
        <position position="67"/>
    </location>
</feature>
<dbReference type="EMBL" id="UINC01134480">
    <property type="protein sequence ID" value="SVD18052.1"/>
    <property type="molecule type" value="Genomic_DNA"/>
</dbReference>